<reference evidence="2 3" key="1">
    <citation type="submission" date="2019-09" db="EMBL/GenBank/DDBJ databases">
        <authorList>
            <person name="Mazhar S."/>
            <person name="Altermann E."/>
            <person name="Hill C."/>
            <person name="Mcauliffe O."/>
        </authorList>
    </citation>
    <scope>NUCLEOTIDE SEQUENCE [LARGE SCALE GENOMIC DNA]</scope>
    <source>
        <strain evidence="2 3">ATCC 51831</strain>
    </source>
</reference>
<dbReference type="EMBL" id="SCWC02000001">
    <property type="protein sequence ID" value="KAA1042398.1"/>
    <property type="molecule type" value="Genomic_DNA"/>
</dbReference>
<dbReference type="Proteomes" id="UP000295735">
    <property type="component" value="Unassembled WGS sequence"/>
</dbReference>
<proteinExistence type="predicted"/>
<dbReference type="InterPro" id="IPR016181">
    <property type="entry name" value="Acyl_CoA_acyltransferase"/>
</dbReference>
<sequence>MFLVNGGSGAGSAEYSDCFHINSPLYDMIRLLKRGVTMLRIMQVDPSMEISFRHYQLSLKQMFFAGHPAYIINRKRSNYFPFVILKDDEIIGAFALERGAILSVMDAPKTAIYLRGLSLDSRHQGKGYFRKVLQELERYINEQDPDITDLYLMVNVNNDNGYYAFIKSGFIDRQKTVKQSLVTLKVLSKSL</sequence>
<gene>
    <name evidence="2" type="ORF">ERX35_000510</name>
</gene>
<dbReference type="CDD" id="cd04301">
    <property type="entry name" value="NAT_SF"/>
    <property type="match status" value="1"/>
</dbReference>
<dbReference type="SUPFAM" id="SSF55729">
    <property type="entry name" value="Acyl-CoA N-acyltransferases (Nat)"/>
    <property type="match status" value="1"/>
</dbReference>
<name>A0ABQ6RB53_9STAP</name>
<protein>
    <submittedName>
        <fullName evidence="2">GNAT family N-acetyltransferase</fullName>
    </submittedName>
</protein>
<evidence type="ECO:0000313" key="2">
    <source>
        <dbReference type="EMBL" id="KAA1042398.1"/>
    </source>
</evidence>
<dbReference type="PROSITE" id="PS51186">
    <property type="entry name" value="GNAT"/>
    <property type="match status" value="1"/>
</dbReference>
<comment type="caution">
    <text evidence="2">The sequence shown here is derived from an EMBL/GenBank/DDBJ whole genome shotgun (WGS) entry which is preliminary data.</text>
</comment>
<accession>A0ABQ6RB53</accession>
<dbReference type="Pfam" id="PF00583">
    <property type="entry name" value="Acetyltransf_1"/>
    <property type="match status" value="1"/>
</dbReference>
<evidence type="ECO:0000313" key="3">
    <source>
        <dbReference type="Proteomes" id="UP000295735"/>
    </source>
</evidence>
<feature type="domain" description="N-acetyltransferase" evidence="1">
    <location>
        <begin position="27"/>
        <end position="191"/>
    </location>
</feature>
<dbReference type="Gene3D" id="3.40.630.30">
    <property type="match status" value="1"/>
</dbReference>
<evidence type="ECO:0000259" key="1">
    <source>
        <dbReference type="PROSITE" id="PS51186"/>
    </source>
</evidence>
<organism evidence="2 3">
    <name type="scientific">Macrococcus equipercicus</name>
    <dbReference type="NCBI Taxonomy" id="69967"/>
    <lineage>
        <taxon>Bacteria</taxon>
        <taxon>Bacillati</taxon>
        <taxon>Bacillota</taxon>
        <taxon>Bacilli</taxon>
        <taxon>Bacillales</taxon>
        <taxon>Staphylococcaceae</taxon>
        <taxon>Macrococcus</taxon>
    </lineage>
</organism>
<keyword evidence="3" id="KW-1185">Reference proteome</keyword>
<dbReference type="InterPro" id="IPR000182">
    <property type="entry name" value="GNAT_dom"/>
</dbReference>